<comment type="caution">
    <text evidence="1">The sequence shown here is derived from an EMBL/GenBank/DDBJ whole genome shotgun (WGS) entry which is preliminary data.</text>
</comment>
<evidence type="ECO:0000313" key="1">
    <source>
        <dbReference type="EMBL" id="KUN76118.1"/>
    </source>
</evidence>
<dbReference type="STRING" id="1943.AQJ64_38950"/>
<dbReference type="RefSeq" id="WP_059203398.1">
    <property type="nucleotide sequence ID" value="NZ_JBIRRP010000021.1"/>
</dbReference>
<evidence type="ECO:0000313" key="2">
    <source>
        <dbReference type="Proteomes" id="UP000052982"/>
    </source>
</evidence>
<dbReference type="EMBL" id="LMWW01000068">
    <property type="protein sequence ID" value="KUN76118.1"/>
    <property type="molecule type" value="Genomic_DNA"/>
</dbReference>
<evidence type="ECO:0008006" key="3">
    <source>
        <dbReference type="Google" id="ProtNLM"/>
    </source>
</evidence>
<gene>
    <name evidence="1" type="ORF">AQJ64_38950</name>
</gene>
<dbReference type="Proteomes" id="UP000052982">
    <property type="component" value="Unassembled WGS sequence"/>
</dbReference>
<accession>A0A101SLT7</accession>
<name>A0A101SLT7_9ACTN</name>
<proteinExistence type="predicted"/>
<dbReference type="AlphaFoldDB" id="A0A101SLT7"/>
<organism evidence="1 2">
    <name type="scientific">Streptomyces griseoruber</name>
    <dbReference type="NCBI Taxonomy" id="1943"/>
    <lineage>
        <taxon>Bacteria</taxon>
        <taxon>Bacillati</taxon>
        <taxon>Actinomycetota</taxon>
        <taxon>Actinomycetes</taxon>
        <taxon>Kitasatosporales</taxon>
        <taxon>Streptomycetaceae</taxon>
        <taxon>Streptomyces</taxon>
    </lineage>
</organism>
<sequence>MTTPTPPSAFPDVEALVVDILEADPALSTALVTVQPPEDFDGTAAAVLVNRRGGAWVGERHVDQPLIELEVYGPTKQAAHVLANSARRALMAAAGNRYGTNLITEVEEQDGPRWLPDYLYRAANRYVTVLTVYLDVY</sequence>
<reference evidence="1 2" key="1">
    <citation type="submission" date="2015-10" db="EMBL/GenBank/DDBJ databases">
        <title>Draft genome sequence of Streptomyces griseoruber DSM 40281, type strain for the species Streptomyces griseoruber.</title>
        <authorList>
            <person name="Ruckert C."/>
            <person name="Winkler A."/>
            <person name="Kalinowski J."/>
            <person name="Kampfer P."/>
            <person name="Glaeser S."/>
        </authorList>
    </citation>
    <scope>NUCLEOTIDE SEQUENCE [LARGE SCALE GENOMIC DNA]</scope>
    <source>
        <strain evidence="1 2">DSM 40281</strain>
    </source>
</reference>
<dbReference type="OrthoDB" id="3625315at2"/>
<protein>
    <recommendedName>
        <fullName evidence="3">DUF3168 domain-containing protein</fullName>
    </recommendedName>
</protein>
<keyword evidence="2" id="KW-1185">Reference proteome</keyword>